<reference evidence="2 3" key="1">
    <citation type="submission" date="2021-03" db="EMBL/GenBank/DDBJ databases">
        <title>Microbacterium pauli sp. nov., isolated from microfiltered milk.</title>
        <authorList>
            <person name="Bellassi P."/>
            <person name="Fontana A."/>
            <person name="Callegari M.L."/>
            <person name="Lorenzo M."/>
            <person name="Cappa F."/>
        </authorList>
    </citation>
    <scope>NUCLEOTIDE SEQUENCE [LARGE SCALE GENOMIC DNA]</scope>
    <source>
        <strain evidence="2 3">DSM 18909</strain>
    </source>
</reference>
<evidence type="ECO:0000313" key="2">
    <source>
        <dbReference type="EMBL" id="MBT8797912.1"/>
    </source>
</evidence>
<accession>A0ABS5XTP4</accession>
<dbReference type="Proteomes" id="UP000740605">
    <property type="component" value="Unassembled WGS sequence"/>
</dbReference>
<dbReference type="SUPFAM" id="SSF47413">
    <property type="entry name" value="lambda repressor-like DNA-binding domains"/>
    <property type="match status" value="1"/>
</dbReference>
<dbReference type="Pfam" id="PF13560">
    <property type="entry name" value="HTH_31"/>
    <property type="match status" value="1"/>
</dbReference>
<dbReference type="PANTHER" id="PTHR35010">
    <property type="entry name" value="BLL4672 PROTEIN-RELATED"/>
    <property type="match status" value="1"/>
</dbReference>
<dbReference type="InterPro" id="IPR001387">
    <property type="entry name" value="Cro/C1-type_HTH"/>
</dbReference>
<protein>
    <submittedName>
        <fullName evidence="2">Helix-turn-helix domain-containing protein</fullName>
    </submittedName>
</protein>
<feature type="domain" description="HTH cro/C1-type" evidence="1">
    <location>
        <begin position="36"/>
        <end position="83"/>
    </location>
</feature>
<evidence type="ECO:0000259" key="1">
    <source>
        <dbReference type="PROSITE" id="PS50943"/>
    </source>
</evidence>
<proteinExistence type="predicted"/>
<dbReference type="PANTHER" id="PTHR35010:SF2">
    <property type="entry name" value="BLL4672 PROTEIN"/>
    <property type="match status" value="1"/>
</dbReference>
<organism evidence="2 3">
    <name type="scientific">Microbacterium flavum</name>
    <dbReference type="NCBI Taxonomy" id="415216"/>
    <lineage>
        <taxon>Bacteria</taxon>
        <taxon>Bacillati</taxon>
        <taxon>Actinomycetota</taxon>
        <taxon>Actinomycetes</taxon>
        <taxon>Micrococcales</taxon>
        <taxon>Microbacteriaceae</taxon>
        <taxon>Microbacterium</taxon>
    </lineage>
</organism>
<keyword evidence="3" id="KW-1185">Reference proteome</keyword>
<name>A0ABS5XTP4_9MICO</name>
<evidence type="ECO:0000313" key="3">
    <source>
        <dbReference type="Proteomes" id="UP000740605"/>
    </source>
</evidence>
<dbReference type="InterPro" id="IPR010982">
    <property type="entry name" value="Lambda_DNA-bd_dom_sf"/>
</dbReference>
<comment type="caution">
    <text evidence="2">The sequence shown here is derived from an EMBL/GenBank/DDBJ whole genome shotgun (WGS) entry which is preliminary data.</text>
</comment>
<sequence>MDNRSEVRDFLTTRRGRLTPEQAGITPFGGARRVPGLRREELAVLAGVSVDYYVRLERGNLTGVSESVLHSLAGALRLDDTERAHLFDLARNANSVGLRPRASVTSRVRPGLQRLLDSMSGPAYLRNGRLDLLCL</sequence>
<dbReference type="SMART" id="SM00530">
    <property type="entry name" value="HTH_XRE"/>
    <property type="match status" value="1"/>
</dbReference>
<dbReference type="EMBL" id="JAFLHG010000006">
    <property type="protein sequence ID" value="MBT8797912.1"/>
    <property type="molecule type" value="Genomic_DNA"/>
</dbReference>
<gene>
    <name evidence="2" type="ORF">J0P97_07485</name>
</gene>
<dbReference type="Gene3D" id="1.10.260.40">
    <property type="entry name" value="lambda repressor-like DNA-binding domains"/>
    <property type="match status" value="1"/>
</dbReference>
<dbReference type="CDD" id="cd00093">
    <property type="entry name" value="HTH_XRE"/>
    <property type="match status" value="1"/>
</dbReference>
<dbReference type="PROSITE" id="PS50943">
    <property type="entry name" value="HTH_CROC1"/>
    <property type="match status" value="1"/>
</dbReference>